<proteinExistence type="inferred from homology"/>
<evidence type="ECO:0000256" key="2">
    <source>
        <dbReference type="SAM" id="MobiDB-lite"/>
    </source>
</evidence>
<evidence type="ECO:0000313" key="4">
    <source>
        <dbReference type="RefSeq" id="XP_031564882.1"/>
    </source>
</evidence>
<dbReference type="OrthoDB" id="2163395at2759"/>
<evidence type="ECO:0000256" key="1">
    <source>
        <dbReference type="ARBA" id="ARBA00008315"/>
    </source>
</evidence>
<sequence length="146" mass="17421">MLQFPTNNRRKKMETSIVPGNDILDKKWQKITYEKHRKRLDQIKGTVRDQNRLNFNYEEVQLQMKMRRAIAEERRQALIDRENRKLLERLVQITTTQRSYFPDTGLHNSKKSKKSKKQNEKKKNESPAESKVVSLPPINTQDKEAK</sequence>
<comment type="similarity">
    <text evidence="1">Belongs to the CFAP97 family.</text>
</comment>
<dbReference type="AlphaFoldDB" id="A0A6P8IE53"/>
<organism evidence="3 4">
    <name type="scientific">Actinia tenebrosa</name>
    <name type="common">Australian red waratah sea anemone</name>
    <dbReference type="NCBI Taxonomy" id="6105"/>
    <lineage>
        <taxon>Eukaryota</taxon>
        <taxon>Metazoa</taxon>
        <taxon>Cnidaria</taxon>
        <taxon>Anthozoa</taxon>
        <taxon>Hexacorallia</taxon>
        <taxon>Actiniaria</taxon>
        <taxon>Actiniidae</taxon>
        <taxon>Actinia</taxon>
    </lineage>
</organism>
<gene>
    <name evidence="4" type="primary">LOC116300207</name>
</gene>
<dbReference type="KEGG" id="aten:116300207"/>
<dbReference type="RefSeq" id="XP_031564882.1">
    <property type="nucleotide sequence ID" value="XM_031709022.1"/>
</dbReference>
<feature type="region of interest" description="Disordered" evidence="2">
    <location>
        <begin position="97"/>
        <end position="146"/>
    </location>
</feature>
<accession>A0A6P8IE53</accession>
<dbReference type="InterPro" id="IPR029488">
    <property type="entry name" value="Hmw/CFAP97"/>
</dbReference>
<reference evidence="4" key="1">
    <citation type="submission" date="2025-08" db="UniProtKB">
        <authorList>
            <consortium name="RefSeq"/>
        </authorList>
    </citation>
    <scope>IDENTIFICATION</scope>
    <source>
        <tissue evidence="4">Tentacle</tissue>
    </source>
</reference>
<evidence type="ECO:0000313" key="3">
    <source>
        <dbReference type="Proteomes" id="UP000515163"/>
    </source>
</evidence>
<keyword evidence="3" id="KW-1185">Reference proteome</keyword>
<feature type="compositionally biased region" description="Basic and acidic residues" evidence="2">
    <location>
        <begin position="117"/>
        <end position="128"/>
    </location>
</feature>
<dbReference type="Proteomes" id="UP000515163">
    <property type="component" value="Unplaced"/>
</dbReference>
<dbReference type="InParanoid" id="A0A6P8IE53"/>
<protein>
    <submittedName>
        <fullName evidence="4">Uncharacterized protein LOC116300207</fullName>
    </submittedName>
</protein>
<name>A0A6P8IE53_ACTTE</name>
<dbReference type="Pfam" id="PF13879">
    <property type="entry name" value="Hmw_CFAP97"/>
    <property type="match status" value="1"/>
</dbReference>
<dbReference type="GeneID" id="116300207"/>